<dbReference type="SUPFAM" id="SSF46785">
    <property type="entry name" value="Winged helix' DNA-binding domain"/>
    <property type="match status" value="1"/>
</dbReference>
<protein>
    <submittedName>
        <fullName evidence="5">GntR family transcriptional regulator</fullName>
    </submittedName>
</protein>
<dbReference type="SMART" id="SM00345">
    <property type="entry name" value="HTH_GNTR"/>
    <property type="match status" value="1"/>
</dbReference>
<dbReference type="GO" id="GO:0003700">
    <property type="term" value="F:DNA-binding transcription factor activity"/>
    <property type="evidence" value="ECO:0007669"/>
    <property type="project" value="InterPro"/>
</dbReference>
<keyword evidence="2" id="KW-0238">DNA-binding</keyword>
<sequence>MAGENKMYVEVLEAIQHLIHNDGLKKGDRLPSERELSDRLNVARSSVREALRALEVLELIETRRGGGTYISGVGGRRLVELIASFILKDEDAREDLKETRKIIEAEAVRLACRRSTKKDIEGIEENVIKYEKAIAAGEVPVEEDYTFHHLMVKTSHNNLLHHIWIPLVEYSKAAIKDSLDRSGRPRQALYEHREIVEAVKAGREEQAVNALTQHLDRSMF</sequence>
<dbReference type="InterPro" id="IPR000524">
    <property type="entry name" value="Tscrpt_reg_HTH_GntR"/>
</dbReference>
<dbReference type="PRINTS" id="PR00035">
    <property type="entry name" value="HTHGNTR"/>
</dbReference>
<dbReference type="RefSeq" id="WP_245893959.1">
    <property type="nucleotide sequence ID" value="NZ_PYAV01000009.1"/>
</dbReference>
<dbReference type="EMBL" id="PYAV01000009">
    <property type="protein sequence ID" value="PSL44079.1"/>
    <property type="molecule type" value="Genomic_DNA"/>
</dbReference>
<comment type="caution">
    <text evidence="5">The sequence shown here is derived from an EMBL/GenBank/DDBJ whole genome shotgun (WGS) entry which is preliminary data.</text>
</comment>
<dbReference type="PROSITE" id="PS50949">
    <property type="entry name" value="HTH_GNTR"/>
    <property type="match status" value="1"/>
</dbReference>
<gene>
    <name evidence="5" type="ORF">B0H94_109141</name>
</gene>
<dbReference type="GO" id="GO:0003677">
    <property type="term" value="F:DNA binding"/>
    <property type="evidence" value="ECO:0007669"/>
    <property type="project" value="UniProtKB-KW"/>
</dbReference>
<proteinExistence type="predicted"/>
<dbReference type="PANTHER" id="PTHR43537">
    <property type="entry name" value="TRANSCRIPTIONAL REGULATOR, GNTR FAMILY"/>
    <property type="match status" value="1"/>
</dbReference>
<dbReference type="Proteomes" id="UP000242310">
    <property type="component" value="Unassembled WGS sequence"/>
</dbReference>
<dbReference type="Gene3D" id="1.10.10.10">
    <property type="entry name" value="Winged helix-like DNA-binding domain superfamily/Winged helix DNA-binding domain"/>
    <property type="match status" value="1"/>
</dbReference>
<organism evidence="5 6">
    <name type="scientific">Salsuginibacillus halophilus</name>
    <dbReference type="NCBI Taxonomy" id="517424"/>
    <lineage>
        <taxon>Bacteria</taxon>
        <taxon>Bacillati</taxon>
        <taxon>Bacillota</taxon>
        <taxon>Bacilli</taxon>
        <taxon>Bacillales</taxon>
        <taxon>Bacillaceae</taxon>
        <taxon>Salsuginibacillus</taxon>
    </lineage>
</organism>
<keyword evidence="3" id="KW-0804">Transcription</keyword>
<dbReference type="AlphaFoldDB" id="A0A2P8HCY4"/>
<feature type="domain" description="HTH gntR-type" evidence="4">
    <location>
        <begin position="5"/>
        <end position="73"/>
    </location>
</feature>
<dbReference type="InterPro" id="IPR036388">
    <property type="entry name" value="WH-like_DNA-bd_sf"/>
</dbReference>
<dbReference type="SMART" id="SM00895">
    <property type="entry name" value="FCD"/>
    <property type="match status" value="1"/>
</dbReference>
<dbReference type="Pfam" id="PF00392">
    <property type="entry name" value="GntR"/>
    <property type="match status" value="1"/>
</dbReference>
<accession>A0A2P8HCY4</accession>
<keyword evidence="1" id="KW-0805">Transcription regulation</keyword>
<evidence type="ECO:0000256" key="1">
    <source>
        <dbReference type="ARBA" id="ARBA00023015"/>
    </source>
</evidence>
<reference evidence="5 6" key="1">
    <citation type="submission" date="2018-03" db="EMBL/GenBank/DDBJ databases">
        <title>Genomic Encyclopedia of Type Strains, Phase III (KMG-III): the genomes of soil and plant-associated and newly described type strains.</title>
        <authorList>
            <person name="Whitman W."/>
        </authorList>
    </citation>
    <scope>NUCLEOTIDE SEQUENCE [LARGE SCALE GENOMIC DNA]</scope>
    <source>
        <strain evidence="5 6">CGMCC 1.07653</strain>
    </source>
</reference>
<name>A0A2P8HCY4_9BACI</name>
<dbReference type="InterPro" id="IPR011711">
    <property type="entry name" value="GntR_C"/>
</dbReference>
<dbReference type="InterPro" id="IPR008920">
    <property type="entry name" value="TF_FadR/GntR_C"/>
</dbReference>
<dbReference type="Gene3D" id="1.20.120.530">
    <property type="entry name" value="GntR ligand-binding domain-like"/>
    <property type="match status" value="1"/>
</dbReference>
<dbReference type="SUPFAM" id="SSF48008">
    <property type="entry name" value="GntR ligand-binding domain-like"/>
    <property type="match status" value="1"/>
</dbReference>
<dbReference type="PANTHER" id="PTHR43537:SF5">
    <property type="entry name" value="UXU OPERON TRANSCRIPTIONAL REGULATOR"/>
    <property type="match status" value="1"/>
</dbReference>
<evidence type="ECO:0000313" key="6">
    <source>
        <dbReference type="Proteomes" id="UP000242310"/>
    </source>
</evidence>
<evidence type="ECO:0000256" key="3">
    <source>
        <dbReference type="ARBA" id="ARBA00023163"/>
    </source>
</evidence>
<keyword evidence="6" id="KW-1185">Reference proteome</keyword>
<dbReference type="InterPro" id="IPR036390">
    <property type="entry name" value="WH_DNA-bd_sf"/>
</dbReference>
<dbReference type="CDD" id="cd07377">
    <property type="entry name" value="WHTH_GntR"/>
    <property type="match status" value="1"/>
</dbReference>
<evidence type="ECO:0000259" key="4">
    <source>
        <dbReference type="PROSITE" id="PS50949"/>
    </source>
</evidence>
<evidence type="ECO:0000256" key="2">
    <source>
        <dbReference type="ARBA" id="ARBA00023125"/>
    </source>
</evidence>
<dbReference type="Pfam" id="PF07729">
    <property type="entry name" value="FCD"/>
    <property type="match status" value="1"/>
</dbReference>
<evidence type="ECO:0000313" key="5">
    <source>
        <dbReference type="EMBL" id="PSL44079.1"/>
    </source>
</evidence>